<name>A0ABU6WLC6_9FABA</name>
<dbReference type="EMBL" id="JASCZI010181748">
    <property type="protein sequence ID" value="MED6185651.1"/>
    <property type="molecule type" value="Genomic_DNA"/>
</dbReference>
<comment type="caution">
    <text evidence="1">The sequence shown here is derived from an EMBL/GenBank/DDBJ whole genome shotgun (WGS) entry which is preliminary data.</text>
</comment>
<protein>
    <submittedName>
        <fullName evidence="1">Uncharacterized protein</fullName>
    </submittedName>
</protein>
<evidence type="ECO:0000313" key="2">
    <source>
        <dbReference type="Proteomes" id="UP001341840"/>
    </source>
</evidence>
<dbReference type="Proteomes" id="UP001341840">
    <property type="component" value="Unassembled WGS sequence"/>
</dbReference>
<gene>
    <name evidence="1" type="ORF">PIB30_059140</name>
</gene>
<reference evidence="1 2" key="1">
    <citation type="journal article" date="2023" name="Plants (Basel)">
        <title>Bridging the Gap: Combining Genomics and Transcriptomics Approaches to Understand Stylosanthes scabra, an Orphan Legume from the Brazilian Caatinga.</title>
        <authorList>
            <person name="Ferreira-Neto J.R.C."/>
            <person name="da Silva M.D."/>
            <person name="Binneck E."/>
            <person name="de Melo N.F."/>
            <person name="da Silva R.H."/>
            <person name="de Melo A.L.T.M."/>
            <person name="Pandolfi V."/>
            <person name="Bustamante F.O."/>
            <person name="Brasileiro-Vidal A.C."/>
            <person name="Benko-Iseppon A.M."/>
        </authorList>
    </citation>
    <scope>NUCLEOTIDE SEQUENCE [LARGE SCALE GENOMIC DNA]</scope>
    <source>
        <tissue evidence="1">Leaves</tissue>
    </source>
</reference>
<accession>A0ABU6WLC6</accession>
<keyword evidence="2" id="KW-1185">Reference proteome</keyword>
<evidence type="ECO:0000313" key="1">
    <source>
        <dbReference type="EMBL" id="MED6185651.1"/>
    </source>
</evidence>
<sequence length="220" mass="25050">MFGALGVGKVEMIRRVYRKIDADFLGLVETKKEVVEVSFVRKLWGSDFGSNWEFMESTNSAGGTLWWNQLARCKILNADMAETLIVEMQKAMLQFRWEKGQREENAMDWLADFLQAKIGGSVLEGRKVMEKGILWEVGRGLSIHITEDSWVKDYVAIRPNLMSTAGPNPNWKIELPGSRREIVAFRSLQLMKLPSNSSTPQSNFCRFNVNKRSFGGTYGN</sequence>
<proteinExistence type="predicted"/>
<organism evidence="1 2">
    <name type="scientific">Stylosanthes scabra</name>
    <dbReference type="NCBI Taxonomy" id="79078"/>
    <lineage>
        <taxon>Eukaryota</taxon>
        <taxon>Viridiplantae</taxon>
        <taxon>Streptophyta</taxon>
        <taxon>Embryophyta</taxon>
        <taxon>Tracheophyta</taxon>
        <taxon>Spermatophyta</taxon>
        <taxon>Magnoliopsida</taxon>
        <taxon>eudicotyledons</taxon>
        <taxon>Gunneridae</taxon>
        <taxon>Pentapetalae</taxon>
        <taxon>rosids</taxon>
        <taxon>fabids</taxon>
        <taxon>Fabales</taxon>
        <taxon>Fabaceae</taxon>
        <taxon>Papilionoideae</taxon>
        <taxon>50 kb inversion clade</taxon>
        <taxon>dalbergioids sensu lato</taxon>
        <taxon>Dalbergieae</taxon>
        <taxon>Pterocarpus clade</taxon>
        <taxon>Stylosanthes</taxon>
    </lineage>
</organism>